<dbReference type="InterPro" id="IPR011970">
    <property type="entry name" value="MltB_2"/>
</dbReference>
<dbReference type="InterPro" id="IPR031304">
    <property type="entry name" value="SLT_2"/>
</dbReference>
<dbReference type="SUPFAM" id="SSF53955">
    <property type="entry name" value="Lysozyme-like"/>
    <property type="match status" value="1"/>
</dbReference>
<protein>
    <submittedName>
        <fullName evidence="2">Membrane-bound lytic murein transglycosylase B</fullName>
    </submittedName>
</protein>
<organism evidence="2 3">
    <name type="scientific">Thalassobaculum litoreum DSM 18839</name>
    <dbReference type="NCBI Taxonomy" id="1123362"/>
    <lineage>
        <taxon>Bacteria</taxon>
        <taxon>Pseudomonadati</taxon>
        <taxon>Pseudomonadota</taxon>
        <taxon>Alphaproteobacteria</taxon>
        <taxon>Rhodospirillales</taxon>
        <taxon>Thalassobaculaceae</taxon>
        <taxon>Thalassobaculum</taxon>
    </lineage>
</organism>
<dbReference type="InterPro" id="IPR023346">
    <property type="entry name" value="Lysozyme-like_dom_sf"/>
</dbReference>
<dbReference type="OrthoDB" id="9808544at2"/>
<comment type="caution">
    <text evidence="2">The sequence shown here is derived from an EMBL/GenBank/DDBJ whole genome shotgun (WGS) entry which is preliminary data.</text>
</comment>
<proteinExistence type="predicted"/>
<evidence type="ECO:0000259" key="1">
    <source>
        <dbReference type="Pfam" id="PF13406"/>
    </source>
</evidence>
<evidence type="ECO:0000313" key="2">
    <source>
        <dbReference type="EMBL" id="SDF12477.1"/>
    </source>
</evidence>
<dbReference type="Pfam" id="PF13406">
    <property type="entry name" value="SLT_2"/>
    <property type="match status" value="1"/>
</dbReference>
<dbReference type="EMBL" id="FNBW01000001">
    <property type="protein sequence ID" value="SDF12477.1"/>
    <property type="molecule type" value="Genomic_DNA"/>
</dbReference>
<dbReference type="InterPro" id="IPR043426">
    <property type="entry name" value="MltB-like"/>
</dbReference>
<sequence length="329" mass="36575">MLAALVLAVLVLGGSVVAGSWSPASANQQPFDAWLDGVRQEARDRGVSDRILDASLTGIKPIPRIIEFDRSQPEFKLKADEYLARVVTQGRIEYGRRLMERHADLLDPISRQYGVQKRFIVALWGIETDFGRITGGFDVVTALATLAYDGRRSEFFRKELMFALEILEQGHIAPKDMQGSWAGAMGQSQFMPSSFHNFAVDQDKDGDKDIWGSLPDVFGSIATYLSKSGWRDDITWGREVSIPAGFDKSVIEKETRKTLPEWEALGVRKVGGGALPGRAVEGRIVEVTQRNGSSRYFMAYENFETILKWNRSTYFAIAVGTLADALAAR</sequence>
<dbReference type="RefSeq" id="WP_093147691.1">
    <property type="nucleotide sequence ID" value="NZ_FNBW01000001.1"/>
</dbReference>
<keyword evidence="3" id="KW-1185">Reference proteome</keyword>
<dbReference type="CDD" id="cd13399">
    <property type="entry name" value="Slt35-like"/>
    <property type="match status" value="1"/>
</dbReference>
<dbReference type="AlphaFoldDB" id="A0A8G2EV37"/>
<dbReference type="PANTHER" id="PTHR30163">
    <property type="entry name" value="MEMBRANE-BOUND LYTIC MUREIN TRANSGLYCOSYLASE B"/>
    <property type="match status" value="1"/>
</dbReference>
<dbReference type="Proteomes" id="UP000198615">
    <property type="component" value="Unassembled WGS sequence"/>
</dbReference>
<dbReference type="NCBIfam" id="TIGR02283">
    <property type="entry name" value="MltB_2"/>
    <property type="match status" value="1"/>
</dbReference>
<dbReference type="FunFam" id="1.10.8.350:FF:000001">
    <property type="entry name" value="Lytic murein transglycosylase B"/>
    <property type="match status" value="1"/>
</dbReference>
<dbReference type="Gene3D" id="1.10.530.10">
    <property type="match status" value="1"/>
</dbReference>
<name>A0A8G2EV37_9PROT</name>
<evidence type="ECO:0000313" key="3">
    <source>
        <dbReference type="Proteomes" id="UP000198615"/>
    </source>
</evidence>
<accession>A0A8G2EV37</accession>
<dbReference type="Gene3D" id="1.10.8.350">
    <property type="entry name" value="Bacterial muramidase"/>
    <property type="match status" value="1"/>
</dbReference>
<feature type="domain" description="Transglycosylase SLT" evidence="1">
    <location>
        <begin position="31"/>
        <end position="324"/>
    </location>
</feature>
<dbReference type="GO" id="GO:0009253">
    <property type="term" value="P:peptidoglycan catabolic process"/>
    <property type="evidence" value="ECO:0007669"/>
    <property type="project" value="TreeGrafter"/>
</dbReference>
<reference evidence="2 3" key="1">
    <citation type="submission" date="2016-10" db="EMBL/GenBank/DDBJ databases">
        <authorList>
            <person name="Varghese N."/>
            <person name="Submissions S."/>
        </authorList>
    </citation>
    <scope>NUCLEOTIDE SEQUENCE [LARGE SCALE GENOMIC DNA]</scope>
    <source>
        <strain evidence="2 3">DSM 18839</strain>
    </source>
</reference>
<gene>
    <name evidence="2" type="ORF">SAMN05660686_00356</name>
</gene>
<dbReference type="GO" id="GO:0008933">
    <property type="term" value="F:peptidoglycan lytic transglycosylase activity"/>
    <property type="evidence" value="ECO:0007669"/>
    <property type="project" value="TreeGrafter"/>
</dbReference>
<dbReference type="PANTHER" id="PTHR30163:SF8">
    <property type="entry name" value="LYTIC MUREIN TRANSGLYCOSYLASE"/>
    <property type="match status" value="1"/>
</dbReference>